<sequence>MSSRHLTAAARACEKWRHIHIFLNFSQPILRIGQPMTDGTADADLSENPSATKGQSFNTAGIAPMDRPSAITRFFMGIVAWAEKLNFRYAELGNPPVYDTTTFPWAAEMEKAWPQIRSELDRVLVRQSELPTFQDISTDVKTITSDSGWKTFFLVGFGVTSQQNIKACPQTWEAVQKIPGLKTAMFSIFEPGKHLPAHRGPYNGVLRLHLGIIVPEPSDKLAIRVKDQICHWQEGKVLIFDDAYEHEAWNHTDKTRVVLFVDFVKPLKFPASFVNWVLMNLAVFTPFIREGLDKHKEWEKKFYAEAEAFRNRPQN</sequence>
<evidence type="ECO:0000313" key="6">
    <source>
        <dbReference type="EMBL" id="CDM58785.1"/>
    </source>
</evidence>
<dbReference type="PATRIC" id="fig|348824.6.peg.3383"/>
<keyword evidence="7" id="KW-1185">Reference proteome</keyword>
<evidence type="ECO:0000256" key="1">
    <source>
        <dbReference type="ARBA" id="ARBA00007730"/>
    </source>
</evidence>
<organism evidence="6 7">
    <name type="scientific">Rhizobium favelukesii</name>
    <dbReference type="NCBI Taxonomy" id="348824"/>
    <lineage>
        <taxon>Bacteria</taxon>
        <taxon>Pseudomonadati</taxon>
        <taxon>Pseudomonadota</taxon>
        <taxon>Alphaproteobacteria</taxon>
        <taxon>Hyphomicrobiales</taxon>
        <taxon>Rhizobiaceae</taxon>
        <taxon>Rhizobium/Agrobacterium group</taxon>
        <taxon>Rhizobium</taxon>
    </lineage>
</organism>
<dbReference type="KEGG" id="rhl:LPU83_3135"/>
<dbReference type="HOGENOM" id="CLU_071783_0_0_5"/>
<evidence type="ECO:0000256" key="3">
    <source>
        <dbReference type="ARBA" id="ARBA00023002"/>
    </source>
</evidence>
<dbReference type="AlphaFoldDB" id="W6REP4"/>
<name>W6REP4_9HYPH</name>
<feature type="region of interest" description="Disordered" evidence="4">
    <location>
        <begin position="40"/>
        <end position="59"/>
    </location>
</feature>
<dbReference type="EC" id="1.14.11.-" evidence="6"/>
<dbReference type="InterPro" id="IPR051821">
    <property type="entry name" value="Asp/Asn_beta-hydroxylase"/>
</dbReference>
<comment type="similarity">
    <text evidence="1">Belongs to the aspartyl/asparaginyl beta-hydroxylase family.</text>
</comment>
<keyword evidence="2" id="KW-0223">Dioxygenase</keyword>
<feature type="compositionally biased region" description="Polar residues" evidence="4">
    <location>
        <begin position="47"/>
        <end position="59"/>
    </location>
</feature>
<dbReference type="eggNOG" id="COG3555">
    <property type="taxonomic scope" value="Bacteria"/>
</dbReference>
<dbReference type="GO" id="GO:0016020">
    <property type="term" value="C:membrane"/>
    <property type="evidence" value="ECO:0007669"/>
    <property type="project" value="TreeGrafter"/>
</dbReference>
<dbReference type="EMBL" id="HG916852">
    <property type="protein sequence ID" value="CDM58785.1"/>
    <property type="molecule type" value="Genomic_DNA"/>
</dbReference>
<feature type="domain" description="Aspartyl/asparaginy/proline hydroxylase" evidence="5">
    <location>
        <begin position="110"/>
        <end position="266"/>
    </location>
</feature>
<proteinExistence type="inferred from homology"/>
<evidence type="ECO:0000259" key="5">
    <source>
        <dbReference type="Pfam" id="PF05118"/>
    </source>
</evidence>
<dbReference type="InterPro" id="IPR027443">
    <property type="entry name" value="IPNS-like_sf"/>
</dbReference>
<evidence type="ECO:0000313" key="7">
    <source>
        <dbReference type="Proteomes" id="UP000019443"/>
    </source>
</evidence>
<accession>W6REP4</accession>
<dbReference type="PANTHER" id="PTHR46332">
    <property type="entry name" value="ASPARTATE BETA-HYDROXYLASE DOMAIN-CONTAINING PROTEIN 2"/>
    <property type="match status" value="1"/>
</dbReference>
<dbReference type="Gene3D" id="2.60.120.330">
    <property type="entry name" value="B-lactam Antibiotic, Isopenicillin N Synthase, Chain"/>
    <property type="match status" value="1"/>
</dbReference>
<reference evidence="6" key="1">
    <citation type="submission" date="2013-11" db="EMBL/GenBank/DDBJ databases">
        <title>Draft genome sequence of the broad-host-range Rhizobium sp. LPU83 strain, a member of the low-genetic diversity Oregon-like Rhizobium sp. group.</title>
        <authorList>
            <person name="Wibberg D."/>
            <person name="Puehler A."/>
            <person name="Schlueter A."/>
        </authorList>
    </citation>
    <scope>NUCLEOTIDE SEQUENCE [LARGE SCALE GENOMIC DNA]</scope>
    <source>
        <strain evidence="6">LPU83</strain>
    </source>
</reference>
<dbReference type="Proteomes" id="UP000019443">
    <property type="component" value="Chromosome"/>
</dbReference>
<gene>
    <name evidence="6" type="primary">aspH</name>
    <name evidence="6" type="ORF">LPU83_3135</name>
</gene>
<dbReference type="GO" id="GO:0051213">
    <property type="term" value="F:dioxygenase activity"/>
    <property type="evidence" value="ECO:0007669"/>
    <property type="project" value="UniProtKB-KW"/>
</dbReference>
<dbReference type="Pfam" id="PF05118">
    <property type="entry name" value="Asp_Arg_Hydrox"/>
    <property type="match status" value="1"/>
</dbReference>
<keyword evidence="3 6" id="KW-0560">Oxidoreductase</keyword>
<dbReference type="SUPFAM" id="SSF51197">
    <property type="entry name" value="Clavaminate synthase-like"/>
    <property type="match status" value="1"/>
</dbReference>
<dbReference type="PANTHER" id="PTHR46332:SF5">
    <property type="entry name" value="ASPARTATE BETA-HYDROXYLASE DOMAIN CONTAINING 2"/>
    <property type="match status" value="1"/>
</dbReference>
<protein>
    <submittedName>
        <fullName evidence="6">Aspartyl/asparaginyl beta-hydroxylase</fullName>
        <ecNumber evidence="6">1.14.11.-</ecNumber>
    </submittedName>
</protein>
<evidence type="ECO:0000256" key="2">
    <source>
        <dbReference type="ARBA" id="ARBA00022964"/>
    </source>
</evidence>
<evidence type="ECO:0000256" key="4">
    <source>
        <dbReference type="SAM" id="MobiDB-lite"/>
    </source>
</evidence>
<dbReference type="InterPro" id="IPR007803">
    <property type="entry name" value="Asp/Arg/Pro-Hydrxlase"/>
</dbReference>